<comment type="function">
    <text evidence="1 8">Probably involved in transport through the plasma membrane.</text>
</comment>
<feature type="transmembrane region" description="Helical" evidence="8">
    <location>
        <begin position="277"/>
        <end position="298"/>
    </location>
</feature>
<comment type="similarity">
    <text evidence="3 8">Belongs to the CTL (choline transporter-like) family.</text>
</comment>
<feature type="transmembrane region" description="Helical" evidence="8">
    <location>
        <begin position="104"/>
        <end position="121"/>
    </location>
</feature>
<accession>A0A1Y2HUC1</accession>
<evidence type="ECO:0000256" key="5">
    <source>
        <dbReference type="ARBA" id="ARBA00022692"/>
    </source>
</evidence>
<reference evidence="9 10" key="1">
    <citation type="submission" date="2016-07" db="EMBL/GenBank/DDBJ databases">
        <title>Pervasive Adenine N6-methylation of Active Genes in Fungi.</title>
        <authorList>
            <consortium name="DOE Joint Genome Institute"/>
            <person name="Mondo S.J."/>
            <person name="Dannebaum R.O."/>
            <person name="Kuo R.C."/>
            <person name="Labutti K."/>
            <person name="Haridas S."/>
            <person name="Kuo A."/>
            <person name="Salamov A."/>
            <person name="Ahrendt S.R."/>
            <person name="Lipzen A."/>
            <person name="Sullivan W."/>
            <person name="Andreopoulos W.B."/>
            <person name="Clum A."/>
            <person name="Lindquist E."/>
            <person name="Daum C."/>
            <person name="Ramamoorthy G.K."/>
            <person name="Gryganskyi A."/>
            <person name="Culley D."/>
            <person name="Magnuson J.K."/>
            <person name="James T.Y."/>
            <person name="O'Malley M.A."/>
            <person name="Stajich J.E."/>
            <person name="Spatafora J.W."/>
            <person name="Visel A."/>
            <person name="Grigoriev I.V."/>
        </authorList>
    </citation>
    <scope>NUCLEOTIDE SEQUENCE [LARGE SCALE GENOMIC DNA]</scope>
    <source>
        <strain evidence="9 10">PL171</strain>
    </source>
</reference>
<feature type="transmembrane region" description="Helical" evidence="8">
    <location>
        <begin position="127"/>
        <end position="147"/>
    </location>
</feature>
<organism evidence="9 10">
    <name type="scientific">Catenaria anguillulae PL171</name>
    <dbReference type="NCBI Taxonomy" id="765915"/>
    <lineage>
        <taxon>Eukaryota</taxon>
        <taxon>Fungi</taxon>
        <taxon>Fungi incertae sedis</taxon>
        <taxon>Blastocladiomycota</taxon>
        <taxon>Blastocladiomycetes</taxon>
        <taxon>Blastocladiales</taxon>
        <taxon>Catenariaceae</taxon>
        <taxon>Catenaria</taxon>
    </lineage>
</organism>
<evidence type="ECO:0000256" key="8">
    <source>
        <dbReference type="RuleBase" id="RU368066"/>
    </source>
</evidence>
<keyword evidence="5 8" id="KW-0812">Transmembrane</keyword>
<evidence type="ECO:0000313" key="9">
    <source>
        <dbReference type="EMBL" id="ORZ38207.1"/>
    </source>
</evidence>
<feature type="transmembrane region" description="Helical" evidence="8">
    <location>
        <begin position="239"/>
        <end position="257"/>
    </location>
</feature>
<dbReference type="GO" id="GO:0022857">
    <property type="term" value="F:transmembrane transporter activity"/>
    <property type="evidence" value="ECO:0007669"/>
    <property type="project" value="UniProtKB-UniRule"/>
</dbReference>
<evidence type="ECO:0000313" key="10">
    <source>
        <dbReference type="Proteomes" id="UP000193411"/>
    </source>
</evidence>
<dbReference type="OrthoDB" id="44736at2759"/>
<evidence type="ECO:0000256" key="3">
    <source>
        <dbReference type="ARBA" id="ARBA00007168"/>
    </source>
</evidence>
<comment type="caution">
    <text evidence="9">The sequence shown here is derived from an EMBL/GenBank/DDBJ whole genome shotgun (WGS) entry which is preliminary data.</text>
</comment>
<dbReference type="EMBL" id="MCFL01000009">
    <property type="protein sequence ID" value="ORZ38207.1"/>
    <property type="molecule type" value="Genomic_DNA"/>
</dbReference>
<dbReference type="STRING" id="765915.A0A1Y2HUC1"/>
<comment type="subcellular location">
    <subcellularLocation>
        <location evidence="8">Cell membrane</location>
        <topology evidence="8">Multi-pass membrane protein</topology>
    </subcellularLocation>
    <subcellularLocation>
        <location evidence="2">Membrane</location>
        <topology evidence="2">Multi-pass membrane protein</topology>
    </subcellularLocation>
</comment>
<keyword evidence="6 8" id="KW-1133">Transmembrane helix</keyword>
<gene>
    <name evidence="9" type="ORF">BCR44DRAFT_59950</name>
</gene>
<keyword evidence="7 8" id="KW-0472">Membrane</keyword>
<proteinExistence type="inferred from homology"/>
<feature type="transmembrane region" description="Helical" evidence="8">
    <location>
        <begin position="168"/>
        <end position="201"/>
    </location>
</feature>
<evidence type="ECO:0000256" key="1">
    <source>
        <dbReference type="ARBA" id="ARBA00002957"/>
    </source>
</evidence>
<dbReference type="Pfam" id="PF04515">
    <property type="entry name" value="Choline_transpo"/>
    <property type="match status" value="1"/>
</dbReference>
<feature type="transmembrane region" description="Helical" evidence="8">
    <location>
        <begin position="16"/>
        <end position="37"/>
    </location>
</feature>
<evidence type="ECO:0000256" key="4">
    <source>
        <dbReference type="ARBA" id="ARBA00015388"/>
    </source>
</evidence>
<evidence type="ECO:0000256" key="6">
    <source>
        <dbReference type="ARBA" id="ARBA00022989"/>
    </source>
</evidence>
<feature type="transmembrane region" description="Helical" evidence="8">
    <location>
        <begin position="310"/>
        <end position="329"/>
    </location>
</feature>
<dbReference type="InterPro" id="IPR007603">
    <property type="entry name" value="Choline_transptr-like"/>
</dbReference>
<feature type="transmembrane region" description="Helical" evidence="8">
    <location>
        <begin position="375"/>
        <end position="400"/>
    </location>
</feature>
<feature type="transmembrane region" description="Helical" evidence="8">
    <location>
        <begin position="412"/>
        <end position="440"/>
    </location>
</feature>
<keyword evidence="10" id="KW-1185">Reference proteome</keyword>
<dbReference type="AlphaFoldDB" id="A0A1Y2HUC1"/>
<sequence>MPEEARFAPPKGPQDLWAAFLFVANLASTVILASVVIPKVDLTTMRLRGTTPPPPPPSGSQPPFSITFGPAAISAVVAAAFASMAFSFCYLLLMKSVPKQLVKLTFWCSAFTFCALGVFLFLMTGSIFLGVVMLFIGGLYVMTYRMWRKRMPFAAVMLATVSSVTNKYGGMLFVAVVGLIAQLAYVVGWAITAVCASVYFGAFNSTSSSTTMRMTPAMYILWLYLVFSLYWTTQVIRNVIHTTLSGVFASFYFLSGSPAGMPAFPTLAAFKRTTTTSFGSVCYGSLLVAAVQTLRAAIDQARQSDRNNGLMAFIVCCVDCLLACVQGMLEALNHYAFVQVAIYGKPYCRAAKDTWHMIKTRGVDLILNDSLIGNVLGFGGLWCACITTLVAWGAFAAAAASMPWPTTPAARMALDVTMIIALLISAVIGVIVFSVVGSVIESGTSATFVCLAEDPLALQQTKPELWQKVRETYPNAAFISMYH</sequence>
<dbReference type="Proteomes" id="UP000193411">
    <property type="component" value="Unassembled WGS sequence"/>
</dbReference>
<dbReference type="PANTHER" id="PTHR12385">
    <property type="entry name" value="CHOLINE TRANSPORTER-LIKE (SLC FAMILY 44)"/>
    <property type="match status" value="1"/>
</dbReference>
<evidence type="ECO:0000256" key="2">
    <source>
        <dbReference type="ARBA" id="ARBA00004141"/>
    </source>
</evidence>
<dbReference type="GO" id="GO:0005886">
    <property type="term" value="C:plasma membrane"/>
    <property type="evidence" value="ECO:0007669"/>
    <property type="project" value="UniProtKB-SubCell"/>
</dbReference>
<protein>
    <recommendedName>
        <fullName evidence="4 8">Protein PNS1</fullName>
    </recommendedName>
</protein>
<feature type="transmembrane region" description="Helical" evidence="8">
    <location>
        <begin position="71"/>
        <end position="92"/>
    </location>
</feature>
<name>A0A1Y2HUC1_9FUNG</name>
<feature type="transmembrane region" description="Helical" evidence="8">
    <location>
        <begin position="213"/>
        <end position="232"/>
    </location>
</feature>
<evidence type="ECO:0000256" key="7">
    <source>
        <dbReference type="ARBA" id="ARBA00023136"/>
    </source>
</evidence>
<dbReference type="PANTHER" id="PTHR12385:SF4">
    <property type="entry name" value="PROTEIN PNS1"/>
    <property type="match status" value="1"/>
</dbReference>